<organism evidence="5 6">
    <name type="scientific">Nocardia otitidiscaviarum</name>
    <dbReference type="NCBI Taxonomy" id="1823"/>
    <lineage>
        <taxon>Bacteria</taxon>
        <taxon>Bacillati</taxon>
        <taxon>Actinomycetota</taxon>
        <taxon>Actinomycetes</taxon>
        <taxon>Mycobacteriales</taxon>
        <taxon>Nocardiaceae</taxon>
        <taxon>Nocardia</taxon>
    </lineage>
</organism>
<dbReference type="OrthoDB" id="5507614at2"/>
<dbReference type="PROSITE" id="PS50072">
    <property type="entry name" value="CSA_PPIASE_2"/>
    <property type="match status" value="1"/>
</dbReference>
<name>A0A378YUF5_9NOCA</name>
<proteinExistence type="predicted"/>
<keyword evidence="3" id="KW-1133">Transmembrane helix</keyword>
<dbReference type="RefSeq" id="WP_029924318.1">
    <property type="nucleotide sequence ID" value="NZ_JADLPU010000006.1"/>
</dbReference>
<dbReference type="Gene3D" id="2.40.100.10">
    <property type="entry name" value="Cyclophilin-like"/>
    <property type="match status" value="1"/>
</dbReference>
<dbReference type="InterPro" id="IPR002130">
    <property type="entry name" value="Cyclophilin-type_PPIase_dom"/>
</dbReference>
<feature type="region of interest" description="Disordered" evidence="2">
    <location>
        <begin position="63"/>
        <end position="87"/>
    </location>
</feature>
<dbReference type="EMBL" id="UGRY01000002">
    <property type="protein sequence ID" value="SUA80754.1"/>
    <property type="molecule type" value="Genomic_DNA"/>
</dbReference>
<dbReference type="GO" id="GO:0003755">
    <property type="term" value="F:peptidyl-prolyl cis-trans isomerase activity"/>
    <property type="evidence" value="ECO:0007669"/>
    <property type="project" value="UniProtKB-EC"/>
</dbReference>
<feature type="domain" description="PPIase cyclophilin-type" evidence="4">
    <location>
        <begin position="129"/>
        <end position="295"/>
    </location>
</feature>
<keyword evidence="6" id="KW-1185">Reference proteome</keyword>
<evidence type="ECO:0000259" key="4">
    <source>
        <dbReference type="PROSITE" id="PS50072"/>
    </source>
</evidence>
<evidence type="ECO:0000313" key="6">
    <source>
        <dbReference type="Proteomes" id="UP000255467"/>
    </source>
</evidence>
<keyword evidence="3" id="KW-0472">Membrane</keyword>
<sequence>MPSNEQRRAAAKRKLERQLANRAARARKRKQLTIAASALGVVVAVAAGVGIYYLTRGDDDTATTATTSETPEASLASAPPSATPKPELVNCTYRDSGEAARPVDKPRAEGIRTTGDDATLSVSMQTSQGPIGLTLNNAESPCTTNSFASLASQKYFDGTSCHRLSTSGLKILQCGDPTGTGMGGPGYAFDNEYPTDQYAPGDPTAQSVPVKYQRGVIAMANSGPSPDGTGTNGSQFFLVFGDSQLPPQYTIFGTIDETGLETLDKIAAAGDDGSMEPSPGGGKPNLQVTLESVQID</sequence>
<accession>A0A378YUF5</accession>
<dbReference type="Proteomes" id="UP000255467">
    <property type="component" value="Unassembled WGS sequence"/>
</dbReference>
<dbReference type="EC" id="5.2.1.8" evidence="5"/>
<evidence type="ECO:0000313" key="5">
    <source>
        <dbReference type="EMBL" id="SUA80754.1"/>
    </source>
</evidence>
<dbReference type="AlphaFoldDB" id="A0A378YUF5"/>
<keyword evidence="5" id="KW-0413">Isomerase</keyword>
<reference evidence="5 6" key="1">
    <citation type="submission" date="2018-06" db="EMBL/GenBank/DDBJ databases">
        <authorList>
            <consortium name="Pathogen Informatics"/>
            <person name="Doyle S."/>
        </authorList>
    </citation>
    <scope>NUCLEOTIDE SEQUENCE [LARGE SCALE GENOMIC DNA]</scope>
    <source>
        <strain evidence="5 6">NCTC1934</strain>
    </source>
</reference>
<dbReference type="InterPro" id="IPR029000">
    <property type="entry name" value="Cyclophilin-like_dom_sf"/>
</dbReference>
<dbReference type="STRING" id="1406858.GCA_000710895_06510"/>
<dbReference type="Pfam" id="PF00160">
    <property type="entry name" value="Pro_isomerase"/>
    <property type="match status" value="1"/>
</dbReference>
<keyword evidence="3" id="KW-0812">Transmembrane</keyword>
<evidence type="ECO:0000256" key="3">
    <source>
        <dbReference type="SAM" id="Phobius"/>
    </source>
</evidence>
<dbReference type="PANTHER" id="PTHR45625:SF3">
    <property type="entry name" value="PEPTIDYL-PROLYL CIS-TRANS ISOMERASE B-RELATED"/>
    <property type="match status" value="1"/>
</dbReference>
<evidence type="ECO:0000256" key="1">
    <source>
        <dbReference type="ARBA" id="ARBA00002388"/>
    </source>
</evidence>
<feature type="transmembrane region" description="Helical" evidence="3">
    <location>
        <begin position="32"/>
        <end position="54"/>
    </location>
</feature>
<feature type="compositionally biased region" description="Low complexity" evidence="2">
    <location>
        <begin position="63"/>
        <end position="80"/>
    </location>
</feature>
<evidence type="ECO:0000256" key="2">
    <source>
        <dbReference type="SAM" id="MobiDB-lite"/>
    </source>
</evidence>
<dbReference type="SUPFAM" id="SSF50891">
    <property type="entry name" value="Cyclophilin-like"/>
    <property type="match status" value="1"/>
</dbReference>
<dbReference type="InterPro" id="IPR044666">
    <property type="entry name" value="Cyclophilin_A-like"/>
</dbReference>
<feature type="compositionally biased region" description="Polar residues" evidence="2">
    <location>
        <begin position="286"/>
        <end position="296"/>
    </location>
</feature>
<gene>
    <name evidence="5" type="primary">cypB</name>
    <name evidence="5" type="ORF">NCTC1934_04434</name>
</gene>
<dbReference type="PANTHER" id="PTHR45625">
    <property type="entry name" value="PEPTIDYL-PROLYL CIS-TRANS ISOMERASE-RELATED"/>
    <property type="match status" value="1"/>
</dbReference>
<feature type="region of interest" description="Disordered" evidence="2">
    <location>
        <begin position="269"/>
        <end position="296"/>
    </location>
</feature>
<protein>
    <submittedName>
        <fullName evidence="5">Peptidyl-prolyl cis-trans isomerase B</fullName>
        <ecNumber evidence="5">5.2.1.8</ecNumber>
    </submittedName>
</protein>
<comment type="function">
    <text evidence="1">PPIases accelerate the folding of proteins. It catalyzes the cis-trans isomerization of proline imidic peptide bonds in oligopeptides.</text>
</comment>